<reference evidence="2 3" key="1">
    <citation type="journal article" date="2023" name="Hortic Res">
        <title>Pangenome of water caltrop reveals structural variations and asymmetric subgenome divergence after allopolyploidization.</title>
        <authorList>
            <person name="Zhang X."/>
            <person name="Chen Y."/>
            <person name="Wang L."/>
            <person name="Yuan Y."/>
            <person name="Fang M."/>
            <person name="Shi L."/>
            <person name="Lu R."/>
            <person name="Comes H.P."/>
            <person name="Ma Y."/>
            <person name="Chen Y."/>
            <person name="Huang G."/>
            <person name="Zhou Y."/>
            <person name="Zheng Z."/>
            <person name="Qiu Y."/>
        </authorList>
    </citation>
    <scope>NUCLEOTIDE SEQUENCE [LARGE SCALE GENOMIC DNA]</scope>
    <source>
        <tissue evidence="2">Roots</tissue>
    </source>
</reference>
<dbReference type="AlphaFoldDB" id="A0AAN7K215"/>
<protein>
    <submittedName>
        <fullName evidence="2">Uncharacterized protein</fullName>
    </submittedName>
</protein>
<comment type="caution">
    <text evidence="2">The sequence shown here is derived from an EMBL/GenBank/DDBJ whole genome shotgun (WGS) entry which is preliminary data.</text>
</comment>
<accession>A0AAN7K215</accession>
<name>A0AAN7K215_9MYRT</name>
<feature type="region of interest" description="Disordered" evidence="1">
    <location>
        <begin position="1"/>
        <end position="26"/>
    </location>
</feature>
<sequence>MQDGLDDISNNIQGMDMNETDDSSASLSLDEEIATDYIYQNSITGSSSNYAGYDNGSAGQDNDNTDPIILISEVGTDPKNDNADAQSSLSELGQLLSKSTLELWLWSAAWFRRQRWIRSKLNSSNFREDQYCNIARRVKPKGYILLDPRNGNGLKKFCSRTARLRSYQNFLTPVISLEPDQTVKRIIHVRFRHHLLPLKLVLLCGDRKITVKLCPGIGYFIKPFLTSTEVFLEKESSILGMVEYIRRCTFIHHLTEVDNDKKEGSPEKDNFILIFQCIALKMLRNANLFLVQL</sequence>
<dbReference type="EMBL" id="JAXIOK010000011">
    <property type="protein sequence ID" value="KAK4759988.1"/>
    <property type="molecule type" value="Genomic_DNA"/>
</dbReference>
<gene>
    <name evidence="2" type="ORF">SAY87_023119</name>
</gene>
<evidence type="ECO:0000313" key="2">
    <source>
        <dbReference type="EMBL" id="KAK4759988.1"/>
    </source>
</evidence>
<evidence type="ECO:0000256" key="1">
    <source>
        <dbReference type="SAM" id="MobiDB-lite"/>
    </source>
</evidence>
<keyword evidence="3" id="KW-1185">Reference proteome</keyword>
<organism evidence="2 3">
    <name type="scientific">Trapa incisa</name>
    <dbReference type="NCBI Taxonomy" id="236973"/>
    <lineage>
        <taxon>Eukaryota</taxon>
        <taxon>Viridiplantae</taxon>
        <taxon>Streptophyta</taxon>
        <taxon>Embryophyta</taxon>
        <taxon>Tracheophyta</taxon>
        <taxon>Spermatophyta</taxon>
        <taxon>Magnoliopsida</taxon>
        <taxon>eudicotyledons</taxon>
        <taxon>Gunneridae</taxon>
        <taxon>Pentapetalae</taxon>
        <taxon>rosids</taxon>
        <taxon>malvids</taxon>
        <taxon>Myrtales</taxon>
        <taxon>Lythraceae</taxon>
        <taxon>Trapa</taxon>
    </lineage>
</organism>
<dbReference type="Proteomes" id="UP001345219">
    <property type="component" value="Chromosome 17"/>
</dbReference>
<evidence type="ECO:0000313" key="3">
    <source>
        <dbReference type="Proteomes" id="UP001345219"/>
    </source>
</evidence>
<proteinExistence type="predicted"/>